<reference evidence="1" key="1">
    <citation type="submission" date="2020-04" db="EMBL/GenBank/DDBJ databases">
        <authorList>
            <person name="Chiriac C."/>
            <person name="Salcher M."/>
            <person name="Ghai R."/>
            <person name="Kavagutti S V."/>
        </authorList>
    </citation>
    <scope>NUCLEOTIDE SEQUENCE</scope>
</reference>
<proteinExistence type="predicted"/>
<organism evidence="1">
    <name type="scientific">uncultured Caudovirales phage</name>
    <dbReference type="NCBI Taxonomy" id="2100421"/>
    <lineage>
        <taxon>Viruses</taxon>
        <taxon>Duplodnaviria</taxon>
        <taxon>Heunggongvirae</taxon>
        <taxon>Uroviricota</taxon>
        <taxon>Caudoviricetes</taxon>
        <taxon>Peduoviridae</taxon>
        <taxon>Maltschvirus</taxon>
        <taxon>Maltschvirus maltsch</taxon>
    </lineage>
</organism>
<evidence type="ECO:0000313" key="1">
    <source>
        <dbReference type="EMBL" id="CAB4160048.1"/>
    </source>
</evidence>
<sequence length="124" mass="14623">MQYQQITKLLDEYSNYQLYNAARNLIARDVRPVAFTLDSLNEETRTKLLNDLSLDNSLENCYVIYDFHTAKVMKELGEPISNCMLYPIWLKRKKNMDILDDLIFQKVQAHVLHKIPIESLKDDN</sequence>
<dbReference type="EMBL" id="LR796696">
    <property type="protein sequence ID" value="CAB4160048.1"/>
    <property type="molecule type" value="Genomic_DNA"/>
</dbReference>
<gene>
    <name evidence="1" type="ORF">UFOVP724_56</name>
</gene>
<protein>
    <submittedName>
        <fullName evidence="1">Uncharacterized protein</fullName>
    </submittedName>
</protein>
<name>A0A6J5NSI7_9CAUD</name>
<accession>A0A6J5NSI7</accession>